<proteinExistence type="predicted"/>
<dbReference type="InterPro" id="IPR053012">
    <property type="entry name" value="ER-organelle_contact"/>
</dbReference>
<dbReference type="SUPFAM" id="SSF52087">
    <property type="entry name" value="CRAL/TRIO domain"/>
    <property type="match status" value="1"/>
</dbReference>
<dbReference type="EMBL" id="CAEY01000107">
    <property type="status" value="NOT_ANNOTATED_CDS"/>
    <property type="molecule type" value="Genomic_DNA"/>
</dbReference>
<organism evidence="2 3">
    <name type="scientific">Tetranychus urticae</name>
    <name type="common">Two-spotted spider mite</name>
    <dbReference type="NCBI Taxonomy" id="32264"/>
    <lineage>
        <taxon>Eukaryota</taxon>
        <taxon>Metazoa</taxon>
        <taxon>Ecdysozoa</taxon>
        <taxon>Arthropoda</taxon>
        <taxon>Chelicerata</taxon>
        <taxon>Arachnida</taxon>
        <taxon>Acari</taxon>
        <taxon>Acariformes</taxon>
        <taxon>Trombidiformes</taxon>
        <taxon>Prostigmata</taxon>
        <taxon>Eleutherengona</taxon>
        <taxon>Raphignathae</taxon>
        <taxon>Tetranychoidea</taxon>
        <taxon>Tetranychidae</taxon>
        <taxon>Tetranychus</taxon>
    </lineage>
</organism>
<dbReference type="OrthoDB" id="30289at2759"/>
<dbReference type="PANTHER" id="PTHR46384:SF1">
    <property type="entry name" value="MOTILE SPERM DOMAIN-CONTAINING PROTEIN 2"/>
    <property type="match status" value="1"/>
</dbReference>
<dbReference type="GO" id="GO:0140284">
    <property type="term" value="C:endoplasmic reticulum-endosome membrane contact site"/>
    <property type="evidence" value="ECO:0007669"/>
    <property type="project" value="TreeGrafter"/>
</dbReference>
<dbReference type="Proteomes" id="UP000015104">
    <property type="component" value="Unassembled WGS sequence"/>
</dbReference>
<dbReference type="OMA" id="FPLEFYD"/>
<dbReference type="GO" id="GO:0012505">
    <property type="term" value="C:endomembrane system"/>
    <property type="evidence" value="ECO:0007669"/>
    <property type="project" value="TreeGrafter"/>
</dbReference>
<feature type="domain" description="CRAL-TRIO" evidence="1">
    <location>
        <begin position="98"/>
        <end position="196"/>
    </location>
</feature>
<dbReference type="KEGG" id="tut:107364654"/>
<reference evidence="2" key="2">
    <citation type="submission" date="2015-06" db="UniProtKB">
        <authorList>
            <consortium name="EnsemblMetazoa"/>
        </authorList>
    </citation>
    <scope>IDENTIFICATION</scope>
</reference>
<name>T1KI53_TETUR</name>
<sequence length="277" mass="32092">MKQRKTISEEISDLRMWFDEEYGDEPGICDQIDYKRVMNNDWLVKRFILSNENGPVKGLECLKQYLAWRKANRVNYFNQLVIPREIYNLAPVFQYLPDYRDNNVLYIRGNILMKLTDLSDIVRTLLIHNIDRIDGSSERVASWGLVVDVTGSDYSQLNSSWLQEANTIISNYYPLGMRYMLIYGASRMLRMFGKMIGFGGLQFVDSKGILDFIPASNLPDFIGTGVFSKTNYHRIPKEAKPLKEMALNIDEAKINSILETIKPLLIDEKQCVIVDEY</sequence>
<dbReference type="InterPro" id="IPR001251">
    <property type="entry name" value="CRAL-TRIO_dom"/>
</dbReference>
<gene>
    <name evidence="2" type="primary">107364654</name>
</gene>
<keyword evidence="3" id="KW-1185">Reference proteome</keyword>
<evidence type="ECO:0000259" key="1">
    <source>
        <dbReference type="Pfam" id="PF00650"/>
    </source>
</evidence>
<dbReference type="HOGENOM" id="CLU_1005854_0_0_1"/>
<dbReference type="EnsemblMetazoa" id="tetur12g00110.1">
    <property type="protein sequence ID" value="tetur12g00110.1"/>
    <property type="gene ID" value="tetur12g00110"/>
</dbReference>
<dbReference type="AlphaFoldDB" id="T1KI53"/>
<dbReference type="InterPro" id="IPR036865">
    <property type="entry name" value="CRAL-TRIO_dom_sf"/>
</dbReference>
<evidence type="ECO:0000313" key="2">
    <source>
        <dbReference type="EnsemblMetazoa" id="tetur12g00110.1"/>
    </source>
</evidence>
<accession>T1KI53</accession>
<reference evidence="3" key="1">
    <citation type="submission" date="2011-08" db="EMBL/GenBank/DDBJ databases">
        <authorList>
            <person name="Rombauts S."/>
        </authorList>
    </citation>
    <scope>NUCLEOTIDE SEQUENCE</scope>
    <source>
        <strain evidence="3">London</strain>
    </source>
</reference>
<evidence type="ECO:0000313" key="3">
    <source>
        <dbReference type="Proteomes" id="UP000015104"/>
    </source>
</evidence>
<protein>
    <recommendedName>
        <fullName evidence="1">CRAL-TRIO domain-containing protein</fullName>
    </recommendedName>
</protein>
<dbReference type="PANTHER" id="PTHR46384">
    <property type="entry name" value="MOTILE SPERM DOMAIN-CONTAINING PROTEIN 2"/>
    <property type="match status" value="1"/>
</dbReference>
<dbReference type="Pfam" id="PF00650">
    <property type="entry name" value="CRAL_TRIO"/>
    <property type="match status" value="1"/>
</dbReference>
<dbReference type="Gene3D" id="3.40.525.10">
    <property type="entry name" value="CRAL-TRIO lipid binding domain"/>
    <property type="match status" value="1"/>
</dbReference>